<sequence>MTEQITECKQVTDEKSLKATTVPKWLLCPETDSNVIYPHRENIEITPLINGKEAFGALEEALTNATDSIDIICWGFDPSLRLSGPKGELRYGELLEKKAADGVQVRVMIWYSTIADISPSFKDESLPDYDRQTGGDFRKKRFEENGANAQTNDAELKALRNAQHEYQQAVGDWRNQNVSEVEEPFWKSREYKADPHQWKLDKLKSRMEQKKTAFETQYNQAYTKHNGSPFLQQGDRVFNEDWYLRARHHRITNLSFTTRDVKDVASVANMIKDSEMPFASETQKFAGLTFPTHHQKMVLIDYLKPKTSVGFVMGHNMQKNYYDDDQHVFNSSVRYPGFRPWQDISTRVRGTVLLDLNDNFSHAWDKEIPYDAWRNRNSRINESRESVTPEQFREAVTFDRGFRCPIAQICRTEEDFQDRSIRKAYERALSNTTDFVYSENQYFRYTPFAERLKKQALQRKEKGANDLYWFVITNKPNSGGEGTNTYSMLQALGQEERLPQLVKDERQHLIELESRCSRYKQLLAKEGSLSPYYNFLLQGQIAQTREELPQLESDIAALREHHPEAVAELEKKNQQAIKNELDVDDPKEAFELQNSQGLKVHIATLTSCTGSTAEANLYTQIYVHSKLLVVDDHYFLLGSANINKRSMEIDTELAIATPTPALASHCRNRLWQMHTRKVKKDSKSNYRYWDELMTGNWRAMHLGKALIGTLTHFYDPDCEVAPAND</sequence>
<evidence type="ECO:0000259" key="5">
    <source>
        <dbReference type="PROSITE" id="PS50035"/>
    </source>
</evidence>
<evidence type="ECO:0000256" key="1">
    <source>
        <dbReference type="ARBA" id="ARBA00000798"/>
    </source>
</evidence>
<organism evidence="6 7">
    <name type="scientific">Amphritea atlantica</name>
    <dbReference type="NCBI Taxonomy" id="355243"/>
    <lineage>
        <taxon>Bacteria</taxon>
        <taxon>Pseudomonadati</taxon>
        <taxon>Pseudomonadota</taxon>
        <taxon>Gammaproteobacteria</taxon>
        <taxon>Oceanospirillales</taxon>
        <taxon>Oceanospirillaceae</taxon>
        <taxon>Amphritea</taxon>
    </lineage>
</organism>
<proteinExistence type="predicted"/>
<comment type="catalytic activity">
    <reaction evidence="1">
        <text>a 1,2-diacyl-sn-glycero-3-phosphocholine + H2O = a 1,2-diacyl-sn-glycero-3-phosphate + choline + H(+)</text>
        <dbReference type="Rhea" id="RHEA:14445"/>
        <dbReference type="ChEBI" id="CHEBI:15354"/>
        <dbReference type="ChEBI" id="CHEBI:15377"/>
        <dbReference type="ChEBI" id="CHEBI:15378"/>
        <dbReference type="ChEBI" id="CHEBI:57643"/>
        <dbReference type="ChEBI" id="CHEBI:58608"/>
        <dbReference type="EC" id="3.1.4.4"/>
    </reaction>
</comment>
<name>A0ABY5GTX6_9GAMM</name>
<evidence type="ECO:0000313" key="7">
    <source>
        <dbReference type="Proteomes" id="UP001059950"/>
    </source>
</evidence>
<keyword evidence="3" id="KW-0378">Hydrolase</keyword>
<dbReference type="SUPFAM" id="SSF56024">
    <property type="entry name" value="Phospholipase D/nuclease"/>
    <property type="match status" value="2"/>
</dbReference>
<accession>A0ABY5GTX6</accession>
<gene>
    <name evidence="6" type="ORF">KDX31_17025</name>
</gene>
<dbReference type="PANTHER" id="PTHR18896">
    <property type="entry name" value="PHOSPHOLIPASE D"/>
    <property type="match status" value="1"/>
</dbReference>
<dbReference type="Gene3D" id="3.30.870.10">
    <property type="entry name" value="Endonuclease Chain A"/>
    <property type="match status" value="2"/>
</dbReference>
<dbReference type="PROSITE" id="PS50035">
    <property type="entry name" value="PLD"/>
    <property type="match status" value="1"/>
</dbReference>
<evidence type="ECO:0000256" key="3">
    <source>
        <dbReference type="ARBA" id="ARBA00022801"/>
    </source>
</evidence>
<dbReference type="InterPro" id="IPR001736">
    <property type="entry name" value="PLipase_D/transphosphatidylase"/>
</dbReference>
<feature type="domain" description="PLD phosphodiesterase" evidence="5">
    <location>
        <begin position="619"/>
        <end position="646"/>
    </location>
</feature>
<evidence type="ECO:0000256" key="2">
    <source>
        <dbReference type="ARBA" id="ARBA00022737"/>
    </source>
</evidence>
<evidence type="ECO:0000256" key="4">
    <source>
        <dbReference type="ARBA" id="ARBA00023098"/>
    </source>
</evidence>
<dbReference type="InterPro" id="IPR025202">
    <property type="entry name" value="PLD-like_dom"/>
</dbReference>
<dbReference type="EMBL" id="CP073344">
    <property type="protein sequence ID" value="UTW03011.1"/>
    <property type="molecule type" value="Genomic_DNA"/>
</dbReference>
<keyword evidence="2" id="KW-0677">Repeat</keyword>
<evidence type="ECO:0000313" key="6">
    <source>
        <dbReference type="EMBL" id="UTW03011.1"/>
    </source>
</evidence>
<dbReference type="Proteomes" id="UP001059950">
    <property type="component" value="Chromosome"/>
</dbReference>
<reference evidence="6" key="1">
    <citation type="submission" date="2021-04" db="EMBL/GenBank/DDBJ databases">
        <title>Oceanospirillales bacteria with DddD are important DMSP degraders in coastal seawater.</title>
        <authorList>
            <person name="Liu J."/>
        </authorList>
    </citation>
    <scope>NUCLEOTIDE SEQUENCE</scope>
    <source>
        <strain evidence="6">GY6</strain>
    </source>
</reference>
<dbReference type="SMART" id="SM00155">
    <property type="entry name" value="PLDc"/>
    <property type="match status" value="2"/>
</dbReference>
<keyword evidence="4" id="KW-0443">Lipid metabolism</keyword>
<dbReference type="InterPro" id="IPR015679">
    <property type="entry name" value="PLipase_D_fam"/>
</dbReference>
<protein>
    <recommendedName>
        <fullName evidence="5">PLD phosphodiesterase domain-containing protein</fullName>
    </recommendedName>
</protein>
<dbReference type="Pfam" id="PF13091">
    <property type="entry name" value="PLDc_2"/>
    <property type="match status" value="1"/>
</dbReference>
<keyword evidence="7" id="KW-1185">Reference proteome</keyword>
<dbReference type="PANTHER" id="PTHR18896:SF76">
    <property type="entry name" value="PHOSPHOLIPASE"/>
    <property type="match status" value="1"/>
</dbReference>